<comment type="caution">
    <text evidence="1">The sequence shown here is derived from an EMBL/GenBank/DDBJ whole genome shotgun (WGS) entry which is preliminary data.</text>
</comment>
<proteinExistence type="predicted"/>
<feature type="non-terminal residue" evidence="1">
    <location>
        <position position="85"/>
    </location>
</feature>
<gene>
    <name evidence="1" type="ORF">OMM_13362</name>
</gene>
<dbReference type="AlphaFoldDB" id="A0A1V1NTY4"/>
<reference evidence="2" key="1">
    <citation type="submission" date="2012-11" db="EMBL/GenBank/DDBJ databases">
        <authorList>
            <person name="Lucero-Rivera Y.E."/>
            <person name="Tovar-Ramirez D."/>
        </authorList>
    </citation>
    <scope>NUCLEOTIDE SEQUENCE [LARGE SCALE GENOMIC DNA]</scope>
    <source>
        <strain evidence="2">Araruama</strain>
    </source>
</reference>
<dbReference type="EMBL" id="ATBP01002295">
    <property type="protein sequence ID" value="ETR66021.1"/>
    <property type="molecule type" value="Genomic_DNA"/>
</dbReference>
<dbReference type="Gene3D" id="2.60.40.10">
    <property type="entry name" value="Immunoglobulins"/>
    <property type="match status" value="1"/>
</dbReference>
<sequence>MFSPDLILIIDTKASPPELTLPGQWDTGSLTNDQITSLTQLTIQGTCENGSSIQLYDNQTPVIGITTACETTTFSSTLTFTEGTH</sequence>
<evidence type="ECO:0000313" key="1">
    <source>
        <dbReference type="EMBL" id="ETR66021.1"/>
    </source>
</evidence>
<accession>A0A1V1NTY4</accession>
<dbReference type="InterPro" id="IPR013783">
    <property type="entry name" value="Ig-like_fold"/>
</dbReference>
<protein>
    <submittedName>
        <fullName evidence="1">Uncharacterized protein</fullName>
    </submittedName>
</protein>
<organism evidence="1 2">
    <name type="scientific">Candidatus Magnetoglobus multicellularis str. Araruama</name>
    <dbReference type="NCBI Taxonomy" id="890399"/>
    <lineage>
        <taxon>Bacteria</taxon>
        <taxon>Pseudomonadati</taxon>
        <taxon>Thermodesulfobacteriota</taxon>
        <taxon>Desulfobacteria</taxon>
        <taxon>Desulfobacterales</taxon>
        <taxon>Desulfobacteraceae</taxon>
        <taxon>Candidatus Magnetoglobus</taxon>
    </lineage>
</organism>
<name>A0A1V1NTY4_9BACT</name>
<dbReference type="Proteomes" id="UP000189670">
    <property type="component" value="Unassembled WGS sequence"/>
</dbReference>
<evidence type="ECO:0000313" key="2">
    <source>
        <dbReference type="Proteomes" id="UP000189670"/>
    </source>
</evidence>